<sequence>MYPREPAFITPTASLSPHALRKVAASTALAAALFTLPALPSRAIPVLDNTRDTEHELVEQAWKIVNDYYLDPSFNHLDWQSQLETLLNSPFPDRSSTYKALRRAVAKLEDRYTRVLDPRQMEVLRKFDVSGVGLLLSNDASGRLVVATEPAKNTAAAKAGVKRGDQVLAVDGRDVTDVPAFEVAEWMQGQDGTTMQVRFRDLGDASLTRRYQPESSPAAVTRVAVVDHPDGRMGYIRLAEFRASGRAEVAKALQQLQKDGAEWIVVDLRGNHGGVFEGALEIAGLFEGDGRVVARVSGRNAIAGGLQEAYKSRVVRGDKQLDNSIDLAILIDNESASSSEVLAGGLRDSCRAALVGERSFGKGVIQGVFGLQDGGGIVVTVAEYRTPRGDRIDGVGLPPDIPAKHNGLDQLLRFLGISRVDENGIQLSREQVREVTRYCRTENQV</sequence>
<dbReference type="SUPFAM" id="SSF50156">
    <property type="entry name" value="PDZ domain-like"/>
    <property type="match status" value="1"/>
</dbReference>
<dbReference type="InterPro" id="IPR029045">
    <property type="entry name" value="ClpP/crotonase-like_dom_sf"/>
</dbReference>
<dbReference type="InterPro" id="IPR001478">
    <property type="entry name" value="PDZ"/>
</dbReference>
<dbReference type="PANTHER" id="PTHR32060">
    <property type="entry name" value="TAIL-SPECIFIC PROTEASE"/>
    <property type="match status" value="1"/>
</dbReference>
<dbReference type="InterPro" id="IPR005151">
    <property type="entry name" value="Tail-specific_protease"/>
</dbReference>
<name>A0A2V3J0G2_9FLOR</name>
<dbReference type="Gene3D" id="3.90.226.10">
    <property type="entry name" value="2-enoyl-CoA Hydratase, Chain A, domain 1"/>
    <property type="match status" value="1"/>
</dbReference>
<accession>A0A2V3J0G2</accession>
<dbReference type="AlphaFoldDB" id="A0A2V3J0G2"/>
<dbReference type="OrthoDB" id="43580at2759"/>
<dbReference type="SMART" id="SM00228">
    <property type="entry name" value="PDZ"/>
    <property type="match status" value="1"/>
</dbReference>
<keyword evidence="7" id="KW-1185">Reference proteome</keyword>
<reference evidence="6 7" key="1">
    <citation type="journal article" date="2018" name="Mol. Biol. Evol.">
        <title>Analysis of the draft genome of the red seaweed Gracilariopsis chorda provides insights into genome size evolution in Rhodophyta.</title>
        <authorList>
            <person name="Lee J."/>
            <person name="Yang E.C."/>
            <person name="Graf L."/>
            <person name="Yang J.H."/>
            <person name="Qiu H."/>
            <person name="Zel Zion U."/>
            <person name="Chan C.X."/>
            <person name="Stephens T.G."/>
            <person name="Weber A.P.M."/>
            <person name="Boo G.H."/>
            <person name="Boo S.M."/>
            <person name="Kim K.M."/>
            <person name="Shin Y."/>
            <person name="Jung M."/>
            <person name="Lee S.J."/>
            <person name="Yim H.S."/>
            <person name="Lee J.H."/>
            <person name="Bhattacharya D."/>
            <person name="Yoon H.S."/>
        </authorList>
    </citation>
    <scope>NUCLEOTIDE SEQUENCE [LARGE SCALE GENOMIC DNA]</scope>
    <source>
        <strain evidence="6 7">SKKU-2015</strain>
        <tissue evidence="6">Whole body</tissue>
    </source>
</reference>
<comment type="similarity">
    <text evidence="1">Belongs to the peptidase S41A family.</text>
</comment>
<dbReference type="InterPro" id="IPR004447">
    <property type="entry name" value="Peptidase_S41A"/>
</dbReference>
<dbReference type="GO" id="GO:0004175">
    <property type="term" value="F:endopeptidase activity"/>
    <property type="evidence" value="ECO:0007669"/>
    <property type="project" value="TreeGrafter"/>
</dbReference>
<dbReference type="Proteomes" id="UP000247409">
    <property type="component" value="Unassembled WGS sequence"/>
</dbReference>
<dbReference type="Gene3D" id="2.30.42.10">
    <property type="match status" value="1"/>
</dbReference>
<dbReference type="Gene3D" id="3.30.750.44">
    <property type="match status" value="1"/>
</dbReference>
<evidence type="ECO:0000313" key="6">
    <source>
        <dbReference type="EMBL" id="PXF47815.1"/>
    </source>
</evidence>
<dbReference type="Pfam" id="PF03572">
    <property type="entry name" value="Peptidase_S41"/>
    <property type="match status" value="1"/>
</dbReference>
<organism evidence="6 7">
    <name type="scientific">Gracilariopsis chorda</name>
    <dbReference type="NCBI Taxonomy" id="448386"/>
    <lineage>
        <taxon>Eukaryota</taxon>
        <taxon>Rhodophyta</taxon>
        <taxon>Florideophyceae</taxon>
        <taxon>Rhodymeniophycidae</taxon>
        <taxon>Gracilariales</taxon>
        <taxon>Gracilariaceae</taxon>
        <taxon>Gracilariopsis</taxon>
    </lineage>
</organism>
<keyword evidence="3" id="KW-0378">Hydrolase</keyword>
<keyword evidence="4" id="KW-0720">Serine protease</keyword>
<keyword evidence="2" id="KW-0645">Protease</keyword>
<dbReference type="InterPro" id="IPR041489">
    <property type="entry name" value="PDZ_6"/>
</dbReference>
<gene>
    <name evidence="6" type="ORF">BWQ96_02497</name>
</gene>
<dbReference type="SMART" id="SM00245">
    <property type="entry name" value="TSPc"/>
    <property type="match status" value="1"/>
</dbReference>
<evidence type="ECO:0000259" key="5">
    <source>
        <dbReference type="PROSITE" id="PS50106"/>
    </source>
</evidence>
<dbReference type="Pfam" id="PF17820">
    <property type="entry name" value="PDZ_6"/>
    <property type="match status" value="1"/>
</dbReference>
<evidence type="ECO:0000256" key="2">
    <source>
        <dbReference type="ARBA" id="ARBA00022670"/>
    </source>
</evidence>
<dbReference type="STRING" id="448386.A0A2V3J0G2"/>
<dbReference type="EMBL" id="NBIV01000020">
    <property type="protein sequence ID" value="PXF47815.1"/>
    <property type="molecule type" value="Genomic_DNA"/>
</dbReference>
<dbReference type="PANTHER" id="PTHR32060:SF22">
    <property type="entry name" value="CARBOXYL-TERMINAL-PROCESSING PEPTIDASE 3, CHLOROPLASTIC"/>
    <property type="match status" value="1"/>
</dbReference>
<dbReference type="PROSITE" id="PS50106">
    <property type="entry name" value="PDZ"/>
    <property type="match status" value="1"/>
</dbReference>
<dbReference type="CDD" id="cd07560">
    <property type="entry name" value="Peptidase_S41_CPP"/>
    <property type="match status" value="1"/>
</dbReference>
<evidence type="ECO:0000313" key="7">
    <source>
        <dbReference type="Proteomes" id="UP000247409"/>
    </source>
</evidence>
<evidence type="ECO:0000256" key="3">
    <source>
        <dbReference type="ARBA" id="ARBA00022801"/>
    </source>
</evidence>
<proteinExistence type="inferred from homology"/>
<evidence type="ECO:0000256" key="1">
    <source>
        <dbReference type="ARBA" id="ARBA00009179"/>
    </source>
</evidence>
<evidence type="ECO:0000256" key="4">
    <source>
        <dbReference type="ARBA" id="ARBA00022825"/>
    </source>
</evidence>
<comment type="caution">
    <text evidence="6">The sequence shown here is derived from an EMBL/GenBank/DDBJ whole genome shotgun (WGS) entry which is preliminary data.</text>
</comment>
<dbReference type="SUPFAM" id="SSF52096">
    <property type="entry name" value="ClpP/crotonase"/>
    <property type="match status" value="1"/>
</dbReference>
<dbReference type="GO" id="GO:0008236">
    <property type="term" value="F:serine-type peptidase activity"/>
    <property type="evidence" value="ECO:0007669"/>
    <property type="project" value="UniProtKB-KW"/>
</dbReference>
<feature type="domain" description="PDZ" evidence="5">
    <location>
        <begin position="120"/>
        <end position="188"/>
    </location>
</feature>
<protein>
    <submittedName>
        <fullName evidence="6">Carboxyl-terminal-processing peptidase 1, chloroplastic</fullName>
    </submittedName>
</protein>
<dbReference type="InterPro" id="IPR036034">
    <property type="entry name" value="PDZ_sf"/>
</dbReference>
<dbReference type="GO" id="GO:0006508">
    <property type="term" value="P:proteolysis"/>
    <property type="evidence" value="ECO:0007669"/>
    <property type="project" value="UniProtKB-KW"/>
</dbReference>